<organism evidence="1 2">
    <name type="scientific">Brachionus plicatilis</name>
    <name type="common">Marine rotifer</name>
    <name type="synonym">Brachionus muelleri</name>
    <dbReference type="NCBI Taxonomy" id="10195"/>
    <lineage>
        <taxon>Eukaryota</taxon>
        <taxon>Metazoa</taxon>
        <taxon>Spiralia</taxon>
        <taxon>Gnathifera</taxon>
        <taxon>Rotifera</taxon>
        <taxon>Eurotatoria</taxon>
        <taxon>Monogononta</taxon>
        <taxon>Pseudotrocha</taxon>
        <taxon>Ploima</taxon>
        <taxon>Brachionidae</taxon>
        <taxon>Brachionus</taxon>
    </lineage>
</organism>
<proteinExistence type="predicted"/>
<evidence type="ECO:0000313" key="2">
    <source>
        <dbReference type="Proteomes" id="UP000276133"/>
    </source>
</evidence>
<sequence length="85" mass="9265">MITLLAHPSSVPEKEADEGIETVSIKAESHELRLPLSFESTLGSEFESELGVAESDTDEGDDDEMLVESLSSMVWAKNFKTSSNC</sequence>
<name>A0A3M7SUT3_BRAPC</name>
<evidence type="ECO:0000313" key="1">
    <source>
        <dbReference type="EMBL" id="RNA39397.1"/>
    </source>
</evidence>
<dbReference type="Proteomes" id="UP000276133">
    <property type="component" value="Unassembled WGS sequence"/>
</dbReference>
<dbReference type="AlphaFoldDB" id="A0A3M7SUT3"/>
<gene>
    <name evidence="1" type="ORF">BpHYR1_039385</name>
</gene>
<keyword evidence="2" id="KW-1185">Reference proteome</keyword>
<accession>A0A3M7SUT3</accession>
<reference evidence="1 2" key="1">
    <citation type="journal article" date="2018" name="Sci. Rep.">
        <title>Genomic signatures of local adaptation to the degree of environmental predictability in rotifers.</title>
        <authorList>
            <person name="Franch-Gras L."/>
            <person name="Hahn C."/>
            <person name="Garcia-Roger E.M."/>
            <person name="Carmona M.J."/>
            <person name="Serra M."/>
            <person name="Gomez A."/>
        </authorList>
    </citation>
    <scope>NUCLEOTIDE SEQUENCE [LARGE SCALE GENOMIC DNA]</scope>
    <source>
        <strain evidence="1">HYR1</strain>
    </source>
</reference>
<protein>
    <submittedName>
        <fullName evidence="1">Uncharacterized protein</fullName>
    </submittedName>
</protein>
<dbReference type="EMBL" id="REGN01000752">
    <property type="protein sequence ID" value="RNA39397.1"/>
    <property type="molecule type" value="Genomic_DNA"/>
</dbReference>
<comment type="caution">
    <text evidence="1">The sequence shown here is derived from an EMBL/GenBank/DDBJ whole genome shotgun (WGS) entry which is preliminary data.</text>
</comment>